<protein>
    <submittedName>
        <fullName evidence="2">IS5/IS1182 family transposase</fullName>
    </submittedName>
</protein>
<reference evidence="2" key="2">
    <citation type="submission" date="2020-02" db="EMBL/GenBank/DDBJ databases">
        <title>Using affinity propagation clustering for identifying bacterial clades and subclades with whole-genome sequences of Francisella tularensis.</title>
        <authorList>
            <person name="Homeier-Bachmann T."/>
            <person name="Abdel-Glil M.Y."/>
            <person name="Hackbart A."/>
            <person name="Hotzel H."/>
            <person name="Tomaso H."/>
        </authorList>
    </citation>
    <scope>NUCLEOTIDE SEQUENCE</scope>
    <source>
        <strain evidence="2">17T1429</strain>
    </source>
</reference>
<feature type="transmembrane region" description="Helical" evidence="1">
    <location>
        <begin position="15"/>
        <end position="36"/>
    </location>
</feature>
<reference evidence="2" key="1">
    <citation type="submission" date="2019-08" db="EMBL/GenBank/DDBJ databases">
        <authorList>
            <person name="Busch A."/>
        </authorList>
    </citation>
    <scope>NUCLEOTIDE SEQUENCE</scope>
    <source>
        <strain evidence="2">17T1429</strain>
    </source>
</reference>
<keyword evidence="1" id="KW-0812">Transmembrane</keyword>
<dbReference type="AlphaFoldDB" id="A0A6B2JQJ5"/>
<keyword evidence="1" id="KW-0472">Membrane</keyword>
<organism evidence="2">
    <name type="scientific">Francisella tularensis subsp. holarctica</name>
    <dbReference type="NCBI Taxonomy" id="119857"/>
    <lineage>
        <taxon>Bacteria</taxon>
        <taxon>Pseudomonadati</taxon>
        <taxon>Pseudomonadota</taxon>
        <taxon>Gammaproteobacteria</taxon>
        <taxon>Thiotrichales</taxon>
        <taxon>Francisellaceae</taxon>
        <taxon>Francisella</taxon>
    </lineage>
</organism>
<evidence type="ECO:0000256" key="1">
    <source>
        <dbReference type="SAM" id="Phobius"/>
    </source>
</evidence>
<evidence type="ECO:0000313" key="2">
    <source>
        <dbReference type="EMBL" id="NDR88384.1"/>
    </source>
</evidence>
<accession>A0A6B2JQJ5</accession>
<gene>
    <name evidence="2" type="ORF">FWJ04_01345</name>
</gene>
<feature type="non-terminal residue" evidence="2">
    <location>
        <position position="1"/>
    </location>
</feature>
<name>A0A6B2JQJ5_FRATU</name>
<sequence length="48" mass="5765">IKHFRRVFSRFDKTISAYIGMIKLACTFIWLLRNYFCAQNLVIIRLLA</sequence>
<dbReference type="EMBL" id="JAAGKH010000006">
    <property type="protein sequence ID" value="NDR88384.1"/>
    <property type="molecule type" value="Genomic_DNA"/>
</dbReference>
<proteinExistence type="predicted"/>
<keyword evidence="1" id="KW-1133">Transmembrane helix</keyword>
<comment type="caution">
    <text evidence="2">The sequence shown here is derived from an EMBL/GenBank/DDBJ whole genome shotgun (WGS) entry which is preliminary data.</text>
</comment>